<accession>A0A3M7S452</accession>
<keyword evidence="2" id="KW-1185">Reference proteome</keyword>
<dbReference type="EMBL" id="REGN01002078">
    <property type="protein sequence ID" value="RNA30552.1"/>
    <property type="molecule type" value="Genomic_DNA"/>
</dbReference>
<reference evidence="1 2" key="1">
    <citation type="journal article" date="2018" name="Sci. Rep.">
        <title>Genomic signatures of local adaptation to the degree of environmental predictability in rotifers.</title>
        <authorList>
            <person name="Franch-Gras L."/>
            <person name="Hahn C."/>
            <person name="Garcia-Roger E.M."/>
            <person name="Carmona M.J."/>
            <person name="Serra M."/>
            <person name="Gomez A."/>
        </authorList>
    </citation>
    <scope>NUCLEOTIDE SEQUENCE [LARGE SCALE GENOMIC DNA]</scope>
    <source>
        <strain evidence="1">HYR1</strain>
    </source>
</reference>
<gene>
    <name evidence="1" type="ORF">BpHYR1_052202</name>
</gene>
<evidence type="ECO:0000313" key="2">
    <source>
        <dbReference type="Proteomes" id="UP000276133"/>
    </source>
</evidence>
<organism evidence="1 2">
    <name type="scientific">Brachionus plicatilis</name>
    <name type="common">Marine rotifer</name>
    <name type="synonym">Brachionus muelleri</name>
    <dbReference type="NCBI Taxonomy" id="10195"/>
    <lineage>
        <taxon>Eukaryota</taxon>
        <taxon>Metazoa</taxon>
        <taxon>Spiralia</taxon>
        <taxon>Gnathifera</taxon>
        <taxon>Rotifera</taxon>
        <taxon>Eurotatoria</taxon>
        <taxon>Monogononta</taxon>
        <taxon>Pseudotrocha</taxon>
        <taxon>Ploima</taxon>
        <taxon>Brachionidae</taxon>
        <taxon>Brachionus</taxon>
    </lineage>
</organism>
<comment type="caution">
    <text evidence="1">The sequence shown here is derived from an EMBL/GenBank/DDBJ whole genome shotgun (WGS) entry which is preliminary data.</text>
</comment>
<sequence length="176" mass="20479">MGDWHEKDRSIFGLGDLGVNDVAMLANMPVLGFRHSSRWVDVSVTEWGKQCVHSNIIIPFIRTNFNYLNQGKKHRFYVLLIKRGQRNFELLTIDSKLVSTHKGFKVKLAQTLEKIKKEQEDFIVFGDFIQKEHSFSLEKIKKDQGDFIDKNKQVNNKTYIQVNNVTRATLFTCIIT</sequence>
<name>A0A3M7S452_BRAPC</name>
<evidence type="ECO:0000313" key="1">
    <source>
        <dbReference type="EMBL" id="RNA30552.1"/>
    </source>
</evidence>
<dbReference type="Proteomes" id="UP000276133">
    <property type="component" value="Unassembled WGS sequence"/>
</dbReference>
<dbReference type="AlphaFoldDB" id="A0A3M7S452"/>
<protein>
    <submittedName>
        <fullName evidence="1">Uncharacterized protein</fullName>
    </submittedName>
</protein>
<proteinExistence type="predicted"/>